<evidence type="ECO:0000313" key="2">
    <source>
        <dbReference type="Proteomes" id="UP000789525"/>
    </source>
</evidence>
<reference evidence="1" key="1">
    <citation type="submission" date="2021-06" db="EMBL/GenBank/DDBJ databases">
        <authorList>
            <person name="Kallberg Y."/>
            <person name="Tangrot J."/>
            <person name="Rosling A."/>
        </authorList>
    </citation>
    <scope>NUCLEOTIDE SEQUENCE</scope>
    <source>
        <strain evidence="1">CL356</strain>
    </source>
</reference>
<sequence length="161" mass="17073">APFAAIRPELFADRETRTKPTSAQPGAAKPASKPAQPAAAAQPAVAAIKPQAAVPQKSAQAVVAAPVASSSTQQPNHYLEWIATVTVSGDFNSDPNEWSVDPNLVGRHAVFANNVEEGVVTGTVPLTAALAQRLGQNKIDNLTPEEVNPYLQKELHWRIQL</sequence>
<keyword evidence="2" id="KW-1185">Reference proteome</keyword>
<accession>A0ACA9QLE5</accession>
<feature type="non-terminal residue" evidence="1">
    <location>
        <position position="161"/>
    </location>
</feature>
<dbReference type="EMBL" id="CAJVPT010056200">
    <property type="protein sequence ID" value="CAG8756454.1"/>
    <property type="molecule type" value="Genomic_DNA"/>
</dbReference>
<dbReference type="Proteomes" id="UP000789525">
    <property type="component" value="Unassembled WGS sequence"/>
</dbReference>
<proteinExistence type="predicted"/>
<name>A0ACA9QLE5_9GLOM</name>
<evidence type="ECO:0000313" key="1">
    <source>
        <dbReference type="EMBL" id="CAG8756454.1"/>
    </source>
</evidence>
<protein>
    <submittedName>
        <fullName evidence="1">1092_t:CDS:1</fullName>
    </submittedName>
</protein>
<feature type="non-terminal residue" evidence="1">
    <location>
        <position position="1"/>
    </location>
</feature>
<gene>
    <name evidence="1" type="ORF">ACOLOM_LOCUS12986</name>
</gene>
<comment type="caution">
    <text evidence="1">The sequence shown here is derived from an EMBL/GenBank/DDBJ whole genome shotgun (WGS) entry which is preliminary data.</text>
</comment>
<organism evidence="1 2">
    <name type="scientific">Acaulospora colombiana</name>
    <dbReference type="NCBI Taxonomy" id="27376"/>
    <lineage>
        <taxon>Eukaryota</taxon>
        <taxon>Fungi</taxon>
        <taxon>Fungi incertae sedis</taxon>
        <taxon>Mucoromycota</taxon>
        <taxon>Glomeromycotina</taxon>
        <taxon>Glomeromycetes</taxon>
        <taxon>Diversisporales</taxon>
        <taxon>Acaulosporaceae</taxon>
        <taxon>Acaulospora</taxon>
    </lineage>
</organism>